<protein>
    <submittedName>
        <fullName evidence="1">Uncharacterized protein</fullName>
    </submittedName>
</protein>
<dbReference type="InterPro" id="IPR031723">
    <property type="entry name" value="DMSP_lyase"/>
</dbReference>
<dbReference type="KEGG" id="bgp:BGL_2c03780"/>
<sequence>MADSLDTIGVTAWLRDLSIYLDAEHRGCEALDAARAALAGVPGPVAPREAPRTSDTVEAWLDDALHRAAAADAALAPLAAGFARLVPALRWYRRPTDEPDPAFEQGHANAIVIGGAGLATLGTMIVGVSLLAPGIAYPVHRHPPDEVYVVMSDGQWWRDGTAWWTPGPGALVHNRGGEWHAMRAAATPLFAVWFLTGAGR</sequence>
<gene>
    <name evidence="1" type="ORF">BGL_2c03780</name>
</gene>
<reference evidence="1 2" key="2">
    <citation type="journal article" date="2016" name="Appl. Microbiol. Biotechnol.">
        <title>Mutations improving production and secretion of extracellular lipase by Burkholderia glumae PG1.</title>
        <authorList>
            <person name="Knapp A."/>
            <person name="Voget S."/>
            <person name="Gao R."/>
            <person name="Zaburannyi N."/>
            <person name="Krysciak D."/>
            <person name="Breuer M."/>
            <person name="Hauer B."/>
            <person name="Streit W.R."/>
            <person name="Muller R."/>
            <person name="Daniel R."/>
            <person name="Jaeger K.E."/>
        </authorList>
    </citation>
    <scope>NUCLEOTIDE SEQUENCE [LARGE SCALE GENOMIC DNA]</scope>
    <source>
        <strain evidence="1 2">PG1</strain>
    </source>
</reference>
<dbReference type="InterPro" id="IPR011051">
    <property type="entry name" value="RmlC_Cupin_sf"/>
</dbReference>
<dbReference type="SUPFAM" id="SSF51182">
    <property type="entry name" value="RmlC-like cupins"/>
    <property type="match status" value="1"/>
</dbReference>
<dbReference type="EMBL" id="CP002581">
    <property type="protein sequence ID" value="AJK48469.1"/>
    <property type="molecule type" value="Genomic_DNA"/>
</dbReference>
<proteinExistence type="predicted"/>
<accession>A0A0B6S249</accession>
<evidence type="ECO:0000313" key="2">
    <source>
        <dbReference type="Proteomes" id="UP000031838"/>
    </source>
</evidence>
<dbReference type="Proteomes" id="UP000031838">
    <property type="component" value="Chromosome 2"/>
</dbReference>
<dbReference type="RefSeq" id="WP_052498392.1">
    <property type="nucleotide sequence ID" value="NZ_CP002581.1"/>
</dbReference>
<keyword evidence="2" id="KW-1185">Reference proteome</keyword>
<reference evidence="2" key="1">
    <citation type="submission" date="2011-03" db="EMBL/GenBank/DDBJ databases">
        <authorList>
            <person name="Voget S."/>
            <person name="Streit W.R."/>
            <person name="Jaeger K.E."/>
            <person name="Daniel R."/>
        </authorList>
    </citation>
    <scope>NUCLEOTIDE SEQUENCE [LARGE SCALE GENOMIC DNA]</scope>
    <source>
        <strain evidence="2">PG1</strain>
    </source>
</reference>
<dbReference type="GO" id="GO:0047869">
    <property type="term" value="F:dimethylpropiothetin dethiomethylase activity"/>
    <property type="evidence" value="ECO:0007669"/>
    <property type="project" value="InterPro"/>
</dbReference>
<dbReference type="HOGENOM" id="CLU_107154_0_0_4"/>
<organism evidence="1 2">
    <name type="scientific">Burkholderia plantarii</name>
    <dbReference type="NCBI Taxonomy" id="41899"/>
    <lineage>
        <taxon>Bacteria</taxon>
        <taxon>Pseudomonadati</taxon>
        <taxon>Pseudomonadota</taxon>
        <taxon>Betaproteobacteria</taxon>
        <taxon>Burkholderiales</taxon>
        <taxon>Burkholderiaceae</taxon>
        <taxon>Burkholderia</taxon>
    </lineage>
</organism>
<dbReference type="Gene3D" id="2.60.120.10">
    <property type="entry name" value="Jelly Rolls"/>
    <property type="match status" value="1"/>
</dbReference>
<dbReference type="InterPro" id="IPR014710">
    <property type="entry name" value="RmlC-like_jellyroll"/>
</dbReference>
<dbReference type="Pfam" id="PF16867">
    <property type="entry name" value="DMSP_lyase"/>
    <property type="match status" value="1"/>
</dbReference>
<name>A0A0B6S249_BURPL</name>
<evidence type="ECO:0000313" key="1">
    <source>
        <dbReference type="EMBL" id="AJK48469.1"/>
    </source>
</evidence>
<dbReference type="AlphaFoldDB" id="A0A0B6S249"/>